<keyword evidence="2" id="KW-1185">Reference proteome</keyword>
<proteinExistence type="predicted"/>
<dbReference type="EMBL" id="JAHRIP010022235">
    <property type="protein sequence ID" value="MEQ2289109.1"/>
    <property type="molecule type" value="Genomic_DNA"/>
</dbReference>
<reference evidence="1 2" key="1">
    <citation type="submission" date="2021-06" db="EMBL/GenBank/DDBJ databases">
        <authorList>
            <person name="Palmer J.M."/>
        </authorList>
    </citation>
    <scope>NUCLEOTIDE SEQUENCE [LARGE SCALE GENOMIC DNA]</scope>
    <source>
        <strain evidence="1 2">AS_MEX2019</strain>
        <tissue evidence="1">Muscle</tissue>
    </source>
</reference>
<organism evidence="1 2">
    <name type="scientific">Ameca splendens</name>
    <dbReference type="NCBI Taxonomy" id="208324"/>
    <lineage>
        <taxon>Eukaryota</taxon>
        <taxon>Metazoa</taxon>
        <taxon>Chordata</taxon>
        <taxon>Craniata</taxon>
        <taxon>Vertebrata</taxon>
        <taxon>Euteleostomi</taxon>
        <taxon>Actinopterygii</taxon>
        <taxon>Neopterygii</taxon>
        <taxon>Teleostei</taxon>
        <taxon>Neoteleostei</taxon>
        <taxon>Acanthomorphata</taxon>
        <taxon>Ovalentaria</taxon>
        <taxon>Atherinomorphae</taxon>
        <taxon>Cyprinodontiformes</taxon>
        <taxon>Goodeidae</taxon>
        <taxon>Ameca</taxon>
    </lineage>
</organism>
<evidence type="ECO:0000313" key="2">
    <source>
        <dbReference type="Proteomes" id="UP001469553"/>
    </source>
</evidence>
<accession>A0ABV0Y5S7</accession>
<dbReference type="Proteomes" id="UP001469553">
    <property type="component" value="Unassembled WGS sequence"/>
</dbReference>
<comment type="caution">
    <text evidence="1">The sequence shown here is derived from an EMBL/GenBank/DDBJ whole genome shotgun (WGS) entry which is preliminary data.</text>
</comment>
<sequence length="117" mass="13272">MKTQTFRNEIKSTGYIIAHLCPLTSFKTRAPETLVAMVIPALYTIGGGVPPHFLSDRNTDDDGHKHKVLCLHSVFSRRNDGLNRQFQIPEKHLELIYNGSELKVGCALWKAKRNKIK</sequence>
<name>A0ABV0Y5S7_9TELE</name>
<evidence type="ECO:0000313" key="1">
    <source>
        <dbReference type="EMBL" id="MEQ2289109.1"/>
    </source>
</evidence>
<gene>
    <name evidence="1" type="ORF">AMECASPLE_029673</name>
</gene>
<protein>
    <submittedName>
        <fullName evidence="1">Uncharacterized protein</fullName>
    </submittedName>
</protein>